<keyword evidence="4" id="KW-1185">Reference proteome</keyword>
<gene>
    <name evidence="3" type="ORF">GCM10010470_50240</name>
</gene>
<protein>
    <submittedName>
        <fullName evidence="3">SLC13 family permease</fullName>
    </submittedName>
</protein>
<keyword evidence="1" id="KW-1133">Transmembrane helix</keyword>
<dbReference type="Pfam" id="PF07158">
    <property type="entry name" value="MatC_N"/>
    <property type="match status" value="1"/>
</dbReference>
<evidence type="ECO:0000256" key="1">
    <source>
        <dbReference type="SAM" id="Phobius"/>
    </source>
</evidence>
<feature type="transmembrane region" description="Helical" evidence="1">
    <location>
        <begin position="213"/>
        <end position="232"/>
    </location>
</feature>
<keyword evidence="1" id="KW-0472">Membrane</keyword>
<reference evidence="3 4" key="1">
    <citation type="journal article" date="2019" name="Int. J. Syst. Evol. Microbiol.">
        <title>The Global Catalogue of Microorganisms (GCM) 10K type strain sequencing project: providing services to taxonomists for standard genome sequencing and annotation.</title>
        <authorList>
            <consortium name="The Broad Institute Genomics Platform"/>
            <consortium name="The Broad Institute Genome Sequencing Center for Infectious Disease"/>
            <person name="Wu L."/>
            <person name="Ma J."/>
        </authorList>
    </citation>
    <scope>NUCLEOTIDE SEQUENCE [LARGE SCALE GENOMIC DNA]</scope>
    <source>
        <strain evidence="3 4">JCM 9383</strain>
    </source>
</reference>
<evidence type="ECO:0000313" key="3">
    <source>
        <dbReference type="EMBL" id="GAA2808941.1"/>
    </source>
</evidence>
<feature type="transmembrane region" description="Helical" evidence="1">
    <location>
        <begin position="170"/>
        <end position="193"/>
    </location>
</feature>
<accession>A0ABN3VIL8</accession>
<evidence type="ECO:0000313" key="4">
    <source>
        <dbReference type="Proteomes" id="UP001500979"/>
    </source>
</evidence>
<feature type="transmembrane region" description="Helical" evidence="1">
    <location>
        <begin position="133"/>
        <end position="158"/>
    </location>
</feature>
<feature type="domain" description="Dicarboxylate carrier MatC N-terminal" evidence="2">
    <location>
        <begin position="3"/>
        <end position="146"/>
    </location>
</feature>
<organism evidence="3 4">
    <name type="scientific">Saccharopolyspora taberi</name>
    <dbReference type="NCBI Taxonomy" id="60895"/>
    <lineage>
        <taxon>Bacteria</taxon>
        <taxon>Bacillati</taxon>
        <taxon>Actinomycetota</taxon>
        <taxon>Actinomycetes</taxon>
        <taxon>Pseudonocardiales</taxon>
        <taxon>Pseudonocardiaceae</taxon>
        <taxon>Saccharopolyspora</taxon>
    </lineage>
</organism>
<feature type="transmembrane region" description="Helical" evidence="1">
    <location>
        <begin position="344"/>
        <end position="372"/>
    </location>
</feature>
<comment type="caution">
    <text evidence="3">The sequence shown here is derived from an EMBL/GenBank/DDBJ whole genome shotgun (WGS) entry which is preliminary data.</text>
</comment>
<proteinExistence type="predicted"/>
<feature type="transmembrane region" description="Helical" evidence="1">
    <location>
        <begin position="239"/>
        <end position="256"/>
    </location>
</feature>
<dbReference type="Proteomes" id="UP001500979">
    <property type="component" value="Unassembled WGS sequence"/>
</dbReference>
<sequence>MLLTALAGLLVIFLAGSLRPVNMGAVALVAAFLLTAVSEAQPEDIFAGFPVDLLVILVGVTYLFGFAHNNGSVDWILRLAVAAVRGNRALVPWIMFAASAVLAGIGAASPAAVAIVAPVGIAFAVRHGTSPLLAGLMAVNGAAAGSFSPLGVLGGIALRTAERSGARIDAASLLFTVLGFNFLIALVTVAVFRKHGVGATGSAPALAPRTRPTAEQVLTLTGILLLIAAVTFLKADAGLVALTASVVLALLFPATAQDAAKQIAWPIVLLACGIVTYVAVLERIGVIRELSNGVEAIGSPVLAALVVCLIGAVVSAFASTTGILGALVPLSVPLLVGGDVHPGLLLAALCVSASVVDASPFSTNGALVVATVPEAQRAATYRALLLWGAAMVVAAPLASWAVLVLPQLAGK</sequence>
<dbReference type="EMBL" id="BAAAUX010000020">
    <property type="protein sequence ID" value="GAA2808941.1"/>
    <property type="molecule type" value="Genomic_DNA"/>
</dbReference>
<feature type="transmembrane region" description="Helical" evidence="1">
    <location>
        <begin position="47"/>
        <end position="69"/>
    </location>
</feature>
<dbReference type="RefSeq" id="WP_344683703.1">
    <property type="nucleotide sequence ID" value="NZ_BAAAUX010000020.1"/>
</dbReference>
<feature type="transmembrane region" description="Helical" evidence="1">
    <location>
        <begin position="384"/>
        <end position="405"/>
    </location>
</feature>
<feature type="transmembrane region" description="Helical" evidence="1">
    <location>
        <begin position="90"/>
        <end position="121"/>
    </location>
</feature>
<feature type="transmembrane region" description="Helical" evidence="1">
    <location>
        <begin position="301"/>
        <end position="324"/>
    </location>
</feature>
<feature type="transmembrane region" description="Helical" evidence="1">
    <location>
        <begin position="262"/>
        <end position="280"/>
    </location>
</feature>
<evidence type="ECO:0000259" key="2">
    <source>
        <dbReference type="Pfam" id="PF07158"/>
    </source>
</evidence>
<dbReference type="InterPro" id="IPR009827">
    <property type="entry name" value="MatC_N"/>
</dbReference>
<name>A0ABN3VIL8_9PSEU</name>
<keyword evidence="1" id="KW-0812">Transmembrane</keyword>